<name>A0A5C6Q5X3_9GAMM</name>
<gene>
    <name evidence="5" type="ORF">ESZ36_20735</name>
</gene>
<dbReference type="Pfam" id="PF12625">
    <property type="entry name" value="Arabinose_bd"/>
    <property type="match status" value="1"/>
</dbReference>
<dbReference type="InterPro" id="IPR009057">
    <property type="entry name" value="Homeodomain-like_sf"/>
</dbReference>
<keyword evidence="1" id="KW-0805">Transcription regulation</keyword>
<dbReference type="RefSeq" id="WP_146791423.1">
    <property type="nucleotide sequence ID" value="NZ_VOLT01000015.1"/>
</dbReference>
<evidence type="ECO:0000256" key="1">
    <source>
        <dbReference type="ARBA" id="ARBA00023015"/>
    </source>
</evidence>
<dbReference type="InterPro" id="IPR020449">
    <property type="entry name" value="Tscrpt_reg_AraC-type_HTH"/>
</dbReference>
<dbReference type="AlphaFoldDB" id="A0A5C6Q5X3"/>
<evidence type="ECO:0000256" key="2">
    <source>
        <dbReference type="ARBA" id="ARBA00023125"/>
    </source>
</evidence>
<accession>A0A5C6Q5X3</accession>
<organism evidence="5 6">
    <name type="scientific">Colwellia demingiae</name>
    <dbReference type="NCBI Taxonomy" id="89401"/>
    <lineage>
        <taxon>Bacteria</taxon>
        <taxon>Pseudomonadati</taxon>
        <taxon>Pseudomonadota</taxon>
        <taxon>Gammaproteobacteria</taxon>
        <taxon>Alteromonadales</taxon>
        <taxon>Colwelliaceae</taxon>
        <taxon>Colwellia</taxon>
    </lineage>
</organism>
<keyword evidence="3" id="KW-0804">Transcription</keyword>
<reference evidence="5 6" key="1">
    <citation type="submission" date="2019-07" db="EMBL/GenBank/DDBJ databases">
        <title>Genomes of sea-ice associated Colwellia species.</title>
        <authorList>
            <person name="Bowman J.P."/>
        </authorList>
    </citation>
    <scope>NUCLEOTIDE SEQUENCE [LARGE SCALE GENOMIC DNA]</scope>
    <source>
        <strain evidence="5 6">ACAM 459</strain>
    </source>
</reference>
<feature type="domain" description="HTH araC/xylS-type" evidence="4">
    <location>
        <begin position="229"/>
        <end position="329"/>
    </location>
</feature>
<dbReference type="Gene3D" id="1.10.10.60">
    <property type="entry name" value="Homeodomain-like"/>
    <property type="match status" value="1"/>
</dbReference>
<dbReference type="EMBL" id="VOLT01000015">
    <property type="protein sequence ID" value="TWX64101.1"/>
    <property type="molecule type" value="Genomic_DNA"/>
</dbReference>
<dbReference type="GO" id="GO:0000976">
    <property type="term" value="F:transcription cis-regulatory region binding"/>
    <property type="evidence" value="ECO:0007669"/>
    <property type="project" value="TreeGrafter"/>
</dbReference>
<dbReference type="Pfam" id="PF12833">
    <property type="entry name" value="HTH_18"/>
    <property type="match status" value="1"/>
</dbReference>
<proteinExistence type="predicted"/>
<dbReference type="PRINTS" id="PR00032">
    <property type="entry name" value="HTHARAC"/>
</dbReference>
<keyword evidence="6" id="KW-1185">Reference proteome</keyword>
<evidence type="ECO:0000256" key="3">
    <source>
        <dbReference type="ARBA" id="ARBA00023163"/>
    </source>
</evidence>
<evidence type="ECO:0000313" key="5">
    <source>
        <dbReference type="EMBL" id="TWX64101.1"/>
    </source>
</evidence>
<dbReference type="InterPro" id="IPR032687">
    <property type="entry name" value="AraC-type_N"/>
</dbReference>
<dbReference type="GO" id="GO:0003700">
    <property type="term" value="F:DNA-binding transcription factor activity"/>
    <property type="evidence" value="ECO:0007669"/>
    <property type="project" value="InterPro"/>
</dbReference>
<dbReference type="SUPFAM" id="SSF46689">
    <property type="entry name" value="Homeodomain-like"/>
    <property type="match status" value="1"/>
</dbReference>
<evidence type="ECO:0000313" key="6">
    <source>
        <dbReference type="Proteomes" id="UP000321822"/>
    </source>
</evidence>
<keyword evidence="2" id="KW-0238">DNA-binding</keyword>
<sequence>MAKVDIHYFHQALDCAVRKGFDGDKILLSLGITITPNQQRVDGEQMTRLVQYVWANLNDEFLGCTKNPCKTGIFPFMAHHVFHYKSLGKMLEQGILFYNLVTNDMQMKLVRGGDVAELEFVFTHPECDPKHFFLEFWLIIWHRFSSWLIDVKIPLSQVCFSHPKPKHSQEVKLLFSCRHSFNRPVVKLCFHAKYLDLPCVRTRKELTRFLRNSPEDLITIPGSGQSFKAKIRAILIHDENDILYCPSFERLALNLNMSAQTLRRRLKVEGTSYPMIKDEIRRDLAIDYLVMSNRNITDISNILGFSEPRSFTRAFKHWTGVSPSKYSRSKV</sequence>
<dbReference type="PANTHER" id="PTHR47894:SF1">
    <property type="entry name" value="HTH-TYPE TRANSCRIPTIONAL REGULATOR VQSM"/>
    <property type="match status" value="1"/>
</dbReference>
<dbReference type="InterPro" id="IPR018060">
    <property type="entry name" value="HTH_AraC"/>
</dbReference>
<protein>
    <submittedName>
        <fullName evidence="5">AraC family transcriptional regulator</fullName>
    </submittedName>
</protein>
<dbReference type="OrthoDB" id="5582699at2"/>
<dbReference type="PANTHER" id="PTHR47894">
    <property type="entry name" value="HTH-TYPE TRANSCRIPTIONAL REGULATOR GADX"/>
    <property type="match status" value="1"/>
</dbReference>
<dbReference type="Proteomes" id="UP000321822">
    <property type="component" value="Unassembled WGS sequence"/>
</dbReference>
<comment type="caution">
    <text evidence="5">The sequence shown here is derived from an EMBL/GenBank/DDBJ whole genome shotgun (WGS) entry which is preliminary data.</text>
</comment>
<dbReference type="GO" id="GO:0005829">
    <property type="term" value="C:cytosol"/>
    <property type="evidence" value="ECO:0007669"/>
    <property type="project" value="TreeGrafter"/>
</dbReference>
<dbReference type="PROSITE" id="PS01124">
    <property type="entry name" value="HTH_ARAC_FAMILY_2"/>
    <property type="match status" value="1"/>
</dbReference>
<evidence type="ECO:0000259" key="4">
    <source>
        <dbReference type="PROSITE" id="PS01124"/>
    </source>
</evidence>
<dbReference type="SMART" id="SM00342">
    <property type="entry name" value="HTH_ARAC"/>
    <property type="match status" value="1"/>
</dbReference>